<dbReference type="SMART" id="SM01027">
    <property type="entry name" value="Beta-Casp"/>
    <property type="match status" value="1"/>
</dbReference>
<dbReference type="InterPro" id="IPR022712">
    <property type="entry name" value="Beta_Casp"/>
</dbReference>
<evidence type="ECO:0000259" key="2">
    <source>
        <dbReference type="SMART" id="SM00849"/>
    </source>
</evidence>
<dbReference type="InterPro" id="IPR050698">
    <property type="entry name" value="MBL"/>
</dbReference>
<dbReference type="CDD" id="cd16295">
    <property type="entry name" value="TTHA0252-CPSF-like_MBL-fold"/>
    <property type="match status" value="1"/>
</dbReference>
<keyword evidence="1" id="KW-0378">Hydrolase</keyword>
<evidence type="ECO:0000313" key="4">
    <source>
        <dbReference type="EMBL" id="KKQ34369.1"/>
    </source>
</evidence>
<dbReference type="GO" id="GO:0004521">
    <property type="term" value="F:RNA endonuclease activity"/>
    <property type="evidence" value="ECO:0007669"/>
    <property type="project" value="TreeGrafter"/>
</dbReference>
<dbReference type="PANTHER" id="PTHR11203">
    <property type="entry name" value="CLEAVAGE AND POLYADENYLATION SPECIFICITY FACTOR FAMILY MEMBER"/>
    <property type="match status" value="1"/>
</dbReference>
<accession>A0A0G0JC56</accession>
<evidence type="ECO:0000313" key="5">
    <source>
        <dbReference type="Proteomes" id="UP000033876"/>
    </source>
</evidence>
<dbReference type="InterPro" id="IPR011108">
    <property type="entry name" value="RMMBL"/>
</dbReference>
<gene>
    <name evidence="4" type="ORF">US50_C0051G0007</name>
</gene>
<reference evidence="4 5" key="1">
    <citation type="journal article" date="2015" name="Nature">
        <title>rRNA introns, odd ribosomes, and small enigmatic genomes across a large radiation of phyla.</title>
        <authorList>
            <person name="Brown C.T."/>
            <person name="Hug L.A."/>
            <person name="Thomas B.C."/>
            <person name="Sharon I."/>
            <person name="Castelle C.J."/>
            <person name="Singh A."/>
            <person name="Wilkins M.J."/>
            <person name="Williams K.H."/>
            <person name="Banfield J.F."/>
        </authorList>
    </citation>
    <scope>NUCLEOTIDE SEQUENCE [LARGE SCALE GENOMIC DNA]</scope>
</reference>
<protein>
    <submittedName>
        <fullName evidence="4">Beta-lactamase domain protein</fullName>
    </submittedName>
</protein>
<name>A0A0G0JC56_9BACT</name>
<dbReference type="GO" id="GO:0016787">
    <property type="term" value="F:hydrolase activity"/>
    <property type="evidence" value="ECO:0007669"/>
    <property type="project" value="UniProtKB-KW"/>
</dbReference>
<organism evidence="4 5">
    <name type="scientific">Candidatus Nomurabacteria bacterium GW2011_GWB1_37_5</name>
    <dbReference type="NCBI Taxonomy" id="1618742"/>
    <lineage>
        <taxon>Bacteria</taxon>
        <taxon>Candidatus Nomuraibacteriota</taxon>
    </lineage>
</organism>
<dbReference type="Pfam" id="PF07521">
    <property type="entry name" value="RMMBL"/>
    <property type="match status" value="1"/>
</dbReference>
<dbReference type="PANTHER" id="PTHR11203:SF37">
    <property type="entry name" value="INTEGRATOR COMPLEX SUBUNIT 11"/>
    <property type="match status" value="1"/>
</dbReference>
<dbReference type="AlphaFoldDB" id="A0A0G0JC56"/>
<feature type="domain" description="Beta-Casp" evidence="3">
    <location>
        <begin position="250"/>
        <end position="375"/>
    </location>
</feature>
<evidence type="ECO:0000256" key="1">
    <source>
        <dbReference type="ARBA" id="ARBA00022801"/>
    </source>
</evidence>
<dbReference type="Pfam" id="PF16661">
    <property type="entry name" value="Lactamase_B_6"/>
    <property type="match status" value="1"/>
</dbReference>
<feature type="domain" description="Metallo-beta-lactamase" evidence="2">
    <location>
        <begin position="17"/>
        <end position="214"/>
    </location>
</feature>
<dbReference type="Pfam" id="PF10996">
    <property type="entry name" value="Beta-Casp"/>
    <property type="match status" value="1"/>
</dbReference>
<dbReference type="EMBL" id="LBTF01000051">
    <property type="protein sequence ID" value="KKQ34369.1"/>
    <property type="molecule type" value="Genomic_DNA"/>
</dbReference>
<dbReference type="InterPro" id="IPR036866">
    <property type="entry name" value="RibonucZ/Hydroxyglut_hydro"/>
</dbReference>
<dbReference type="SUPFAM" id="SSF56281">
    <property type="entry name" value="Metallo-hydrolase/oxidoreductase"/>
    <property type="match status" value="1"/>
</dbReference>
<dbReference type="Gene3D" id="3.60.15.10">
    <property type="entry name" value="Ribonuclease Z/Hydroxyacylglutathione hydrolase-like"/>
    <property type="match status" value="1"/>
</dbReference>
<dbReference type="PATRIC" id="fig|1618742.3.peg.743"/>
<dbReference type="Proteomes" id="UP000033876">
    <property type="component" value="Unassembled WGS sequence"/>
</dbReference>
<dbReference type="SMART" id="SM00849">
    <property type="entry name" value="Lactamase_B"/>
    <property type="match status" value="1"/>
</dbReference>
<dbReference type="InterPro" id="IPR001279">
    <property type="entry name" value="Metallo-B-lactamas"/>
</dbReference>
<comment type="caution">
    <text evidence="4">The sequence shown here is derived from an EMBL/GenBank/DDBJ whole genome shotgun (WGS) entry which is preliminary data.</text>
</comment>
<proteinExistence type="predicted"/>
<sequence length="462" mass="52099">MSRKVKITFCSGAHEVTGANFLFEVYPSTGSGRPSRKYLIDCGLIQGSKMAERENWEPFSYDPTQIDYLFITHAHIDHVGRIPKIINDGFKGQIFSTLPTREIAKFMIEDTGNILGKDKLDGLDKIYSKENFEKAFSLWKGFEYHETIKLDEGVTVTFRDAGHILGSAMAEFNVDGKKFVFTGDLGNSPSPLLKDTEMLSDTDYLIMESVYGDRNHESRDQRKDMLEDAIEDTVKRKGVLLMPTFSLERSQELLFEIDSMIEGNRIPLTPVFLDSPLAIKLTSVFKKFSYCFNDKINEMIKKGNDIFMFPGLLSTEETEQSKMIVRMAKPKVIIAGSGMSSGGRIVHHEKAYLPDSNNMLLLTGYQTPGTLGWHIQNGEKTVRIAGEEITVRAEVRRIDGYSGHKDSDNLLKFVQNTSETIKKVFVVMGEPKSSMFLAQKLRDNLGIDAYVPEKGESVEIEL</sequence>
<evidence type="ECO:0000259" key="3">
    <source>
        <dbReference type="SMART" id="SM01027"/>
    </source>
</evidence>
<dbReference type="Gene3D" id="3.40.50.10890">
    <property type="match status" value="1"/>
</dbReference>